<protein>
    <submittedName>
        <fullName evidence="1">Uncharacterized protein</fullName>
    </submittedName>
</protein>
<dbReference type="Proteomes" id="UP000299102">
    <property type="component" value="Unassembled WGS sequence"/>
</dbReference>
<evidence type="ECO:0000313" key="1">
    <source>
        <dbReference type="EMBL" id="GBP13142.1"/>
    </source>
</evidence>
<sequence length="104" mass="11590">MRCIQLQTAQRNFIENVAVYDGGGAPLKNLCDVQYNAQTCRCETPKRELFRPHEPSEPIKQLARARADVGPPQSSPEIVSYRRLFAALGLARALDLCAPHIIQS</sequence>
<keyword evidence="2" id="KW-1185">Reference proteome</keyword>
<comment type="caution">
    <text evidence="1">The sequence shown here is derived from an EMBL/GenBank/DDBJ whole genome shotgun (WGS) entry which is preliminary data.</text>
</comment>
<dbReference type="AlphaFoldDB" id="A0A4C1TF92"/>
<dbReference type="EMBL" id="BGZK01000055">
    <property type="protein sequence ID" value="GBP13142.1"/>
    <property type="molecule type" value="Genomic_DNA"/>
</dbReference>
<gene>
    <name evidence="1" type="ORF">EVAR_93107_1</name>
</gene>
<reference evidence="1 2" key="1">
    <citation type="journal article" date="2019" name="Commun. Biol.">
        <title>The bagworm genome reveals a unique fibroin gene that provides high tensile strength.</title>
        <authorList>
            <person name="Kono N."/>
            <person name="Nakamura H."/>
            <person name="Ohtoshi R."/>
            <person name="Tomita M."/>
            <person name="Numata K."/>
            <person name="Arakawa K."/>
        </authorList>
    </citation>
    <scope>NUCLEOTIDE SEQUENCE [LARGE SCALE GENOMIC DNA]</scope>
</reference>
<accession>A0A4C1TF92</accession>
<organism evidence="1 2">
    <name type="scientific">Eumeta variegata</name>
    <name type="common">Bagworm moth</name>
    <name type="synonym">Eumeta japonica</name>
    <dbReference type="NCBI Taxonomy" id="151549"/>
    <lineage>
        <taxon>Eukaryota</taxon>
        <taxon>Metazoa</taxon>
        <taxon>Ecdysozoa</taxon>
        <taxon>Arthropoda</taxon>
        <taxon>Hexapoda</taxon>
        <taxon>Insecta</taxon>
        <taxon>Pterygota</taxon>
        <taxon>Neoptera</taxon>
        <taxon>Endopterygota</taxon>
        <taxon>Lepidoptera</taxon>
        <taxon>Glossata</taxon>
        <taxon>Ditrysia</taxon>
        <taxon>Tineoidea</taxon>
        <taxon>Psychidae</taxon>
        <taxon>Oiketicinae</taxon>
        <taxon>Eumeta</taxon>
    </lineage>
</organism>
<proteinExistence type="predicted"/>
<name>A0A4C1TF92_EUMVA</name>
<evidence type="ECO:0000313" key="2">
    <source>
        <dbReference type="Proteomes" id="UP000299102"/>
    </source>
</evidence>